<evidence type="ECO:0000313" key="4">
    <source>
        <dbReference type="Proteomes" id="UP000503011"/>
    </source>
</evidence>
<reference evidence="3 4" key="1">
    <citation type="submission" date="2020-03" db="EMBL/GenBank/DDBJ databases">
        <title>Whole genome shotgun sequence of Phytohabitans suffuscus NBRC 105367.</title>
        <authorList>
            <person name="Komaki H."/>
            <person name="Tamura T."/>
        </authorList>
    </citation>
    <scope>NUCLEOTIDE SEQUENCE [LARGE SCALE GENOMIC DNA]</scope>
    <source>
        <strain evidence="3 4">NBRC 105367</strain>
    </source>
</reference>
<keyword evidence="2" id="KW-0812">Transmembrane</keyword>
<gene>
    <name evidence="3" type="ORF">Psuf_027230</name>
</gene>
<keyword evidence="2" id="KW-1133">Transmembrane helix</keyword>
<evidence type="ECO:0000313" key="3">
    <source>
        <dbReference type="EMBL" id="BCB85410.1"/>
    </source>
</evidence>
<protein>
    <submittedName>
        <fullName evidence="3">Uncharacterized protein</fullName>
    </submittedName>
</protein>
<feature type="transmembrane region" description="Helical" evidence="2">
    <location>
        <begin position="83"/>
        <end position="106"/>
    </location>
</feature>
<name>A0A6F8YH50_9ACTN</name>
<sequence length="146" mass="15270">MTDGWHWHQPDGTATPATSSPSARPPVTPQDAGSPWWSDALGDPWRDPRAPAAVVLPTPPGRGAAPEQVTDPDAAPRRGVTSVLFIAVFSALLAGALGGSLGYALAVRGESAAARSSAETPVRHPRSRSARPTRWPAWPSGWRPAS</sequence>
<feature type="compositionally biased region" description="Low complexity" evidence="1">
    <location>
        <begin position="13"/>
        <end position="22"/>
    </location>
</feature>
<reference evidence="3 4" key="2">
    <citation type="submission" date="2020-03" db="EMBL/GenBank/DDBJ databases">
        <authorList>
            <person name="Ichikawa N."/>
            <person name="Kimura A."/>
            <person name="Kitahashi Y."/>
            <person name="Uohara A."/>
        </authorList>
    </citation>
    <scope>NUCLEOTIDE SEQUENCE [LARGE SCALE GENOMIC DNA]</scope>
    <source>
        <strain evidence="3 4">NBRC 105367</strain>
    </source>
</reference>
<proteinExistence type="predicted"/>
<accession>A0A6F8YH50</accession>
<evidence type="ECO:0000256" key="1">
    <source>
        <dbReference type="SAM" id="MobiDB-lite"/>
    </source>
</evidence>
<feature type="region of interest" description="Disordered" evidence="1">
    <location>
        <begin position="109"/>
        <end position="146"/>
    </location>
</feature>
<feature type="region of interest" description="Disordered" evidence="1">
    <location>
        <begin position="1"/>
        <end position="75"/>
    </location>
</feature>
<feature type="compositionally biased region" description="Low complexity" evidence="1">
    <location>
        <begin position="109"/>
        <end position="118"/>
    </location>
</feature>
<organism evidence="3 4">
    <name type="scientific">Phytohabitans suffuscus</name>
    <dbReference type="NCBI Taxonomy" id="624315"/>
    <lineage>
        <taxon>Bacteria</taxon>
        <taxon>Bacillati</taxon>
        <taxon>Actinomycetota</taxon>
        <taxon>Actinomycetes</taxon>
        <taxon>Micromonosporales</taxon>
        <taxon>Micromonosporaceae</taxon>
    </lineage>
</organism>
<dbReference type="EMBL" id="AP022871">
    <property type="protein sequence ID" value="BCB85410.1"/>
    <property type="molecule type" value="Genomic_DNA"/>
</dbReference>
<dbReference type="KEGG" id="psuu:Psuf_027230"/>
<dbReference type="AlphaFoldDB" id="A0A6F8YH50"/>
<keyword evidence="2" id="KW-0472">Membrane</keyword>
<evidence type="ECO:0000256" key="2">
    <source>
        <dbReference type="SAM" id="Phobius"/>
    </source>
</evidence>
<keyword evidence="4" id="KW-1185">Reference proteome</keyword>
<dbReference type="Proteomes" id="UP000503011">
    <property type="component" value="Chromosome"/>
</dbReference>